<dbReference type="Proteomes" id="UP000366945">
    <property type="component" value="Unassembled WGS sequence"/>
</dbReference>
<accession>A0A5E4RKF8</accession>
<keyword evidence="3" id="KW-1185">Reference proteome</keyword>
<keyword evidence="1" id="KW-0472">Membrane</keyword>
<evidence type="ECO:0000256" key="1">
    <source>
        <dbReference type="SAM" id="Phobius"/>
    </source>
</evidence>
<evidence type="ECO:0000313" key="3">
    <source>
        <dbReference type="Proteomes" id="UP000366945"/>
    </source>
</evidence>
<dbReference type="PROSITE" id="PS51257">
    <property type="entry name" value="PROKAR_LIPOPROTEIN"/>
    <property type="match status" value="1"/>
</dbReference>
<protein>
    <submittedName>
        <fullName evidence="2">Uncharacterized protein</fullName>
    </submittedName>
</protein>
<evidence type="ECO:0000313" key="2">
    <source>
        <dbReference type="EMBL" id="VVD63413.1"/>
    </source>
</evidence>
<reference evidence="2 3" key="1">
    <citation type="submission" date="2019-08" db="EMBL/GenBank/DDBJ databases">
        <authorList>
            <person name="Peeters C."/>
        </authorList>
    </citation>
    <scope>NUCLEOTIDE SEQUENCE [LARGE SCALE GENOMIC DNA]</scope>
    <source>
        <strain evidence="2 3">LMG 31114</strain>
    </source>
</reference>
<name>A0A5E4RKF8_9BURK</name>
<feature type="transmembrane region" description="Helical" evidence="1">
    <location>
        <begin position="22"/>
        <end position="40"/>
    </location>
</feature>
<keyword evidence="1" id="KW-1133">Transmembrane helix</keyword>
<dbReference type="EMBL" id="CABPSK010000001">
    <property type="protein sequence ID" value="VVD63413.1"/>
    <property type="molecule type" value="Genomic_DNA"/>
</dbReference>
<proteinExistence type="predicted"/>
<sequence length="44" mass="5250">MVDRFLIWSVNGTDRWIRRHPAAAWTIWGVLLVACLYVRWKHGV</sequence>
<gene>
    <name evidence="2" type="ORF">PPN31114_00220</name>
</gene>
<organism evidence="2 3">
    <name type="scientific">Pandoraea pneumonica</name>
    <dbReference type="NCBI Taxonomy" id="2508299"/>
    <lineage>
        <taxon>Bacteria</taxon>
        <taxon>Pseudomonadati</taxon>
        <taxon>Pseudomonadota</taxon>
        <taxon>Betaproteobacteria</taxon>
        <taxon>Burkholderiales</taxon>
        <taxon>Burkholderiaceae</taxon>
        <taxon>Pandoraea</taxon>
    </lineage>
</organism>
<dbReference type="AlphaFoldDB" id="A0A5E4RKF8"/>
<keyword evidence="1" id="KW-0812">Transmembrane</keyword>